<evidence type="ECO:0000313" key="12">
    <source>
        <dbReference type="Proteomes" id="UP000231092"/>
    </source>
</evidence>
<dbReference type="PANTHER" id="PTHR32024:SF1">
    <property type="entry name" value="KTR SYSTEM POTASSIUM UPTAKE PROTEIN B"/>
    <property type="match status" value="1"/>
</dbReference>
<comment type="subcellular location">
    <subcellularLocation>
        <location evidence="1">Cell membrane</location>
        <topology evidence="1">Multi-pass membrane protein</topology>
    </subcellularLocation>
</comment>
<comment type="caution">
    <text evidence="11">The sequence shown here is derived from an EMBL/GenBank/DDBJ whole genome shotgun (WGS) entry which is preliminary data.</text>
</comment>
<dbReference type="NCBIfam" id="TIGR00933">
    <property type="entry name" value="2a38"/>
    <property type="match status" value="1"/>
</dbReference>
<feature type="transmembrane region" description="Helical" evidence="10">
    <location>
        <begin position="414"/>
        <end position="435"/>
    </location>
</feature>
<evidence type="ECO:0000256" key="8">
    <source>
        <dbReference type="ARBA" id="ARBA00023065"/>
    </source>
</evidence>
<keyword evidence="9 10" id="KW-0472">Membrane</keyword>
<keyword evidence="5 10" id="KW-0812">Transmembrane</keyword>
<feature type="transmembrane region" description="Helical" evidence="10">
    <location>
        <begin position="305"/>
        <end position="333"/>
    </location>
</feature>
<dbReference type="Pfam" id="PF02386">
    <property type="entry name" value="TrkH"/>
    <property type="match status" value="1"/>
</dbReference>
<dbReference type="RefSeq" id="WP_100304172.1">
    <property type="nucleotide sequence ID" value="NZ_PGET01000001.1"/>
</dbReference>
<evidence type="ECO:0000256" key="6">
    <source>
        <dbReference type="ARBA" id="ARBA00022958"/>
    </source>
</evidence>
<evidence type="ECO:0000256" key="2">
    <source>
        <dbReference type="ARBA" id="ARBA00022448"/>
    </source>
</evidence>
<keyword evidence="2" id="KW-0813">Transport</keyword>
<feature type="transmembrane region" description="Helical" evidence="10">
    <location>
        <begin position="354"/>
        <end position="379"/>
    </location>
</feature>
<evidence type="ECO:0000256" key="10">
    <source>
        <dbReference type="SAM" id="Phobius"/>
    </source>
</evidence>
<evidence type="ECO:0000256" key="1">
    <source>
        <dbReference type="ARBA" id="ARBA00004651"/>
    </source>
</evidence>
<keyword evidence="4" id="KW-0633">Potassium transport</keyword>
<reference evidence="11 12" key="1">
    <citation type="submission" date="2017-11" db="EMBL/GenBank/DDBJ databases">
        <title>Understudied soil microbes with underappreciated capabilities: Untangling the Clostridium saccharolyticum group.</title>
        <authorList>
            <person name="Leschine S."/>
        </authorList>
    </citation>
    <scope>NUCLEOTIDE SEQUENCE [LARGE SCALE GENOMIC DNA]</scope>
    <source>
        <strain evidence="11 12">18A</strain>
    </source>
</reference>
<dbReference type="EMBL" id="PGET01000001">
    <property type="protein sequence ID" value="PJJ27547.1"/>
    <property type="molecule type" value="Genomic_DNA"/>
</dbReference>
<protein>
    <submittedName>
        <fullName evidence="11">Trk system potassium uptake protein TrkH</fullName>
    </submittedName>
</protein>
<evidence type="ECO:0000256" key="7">
    <source>
        <dbReference type="ARBA" id="ARBA00022989"/>
    </source>
</evidence>
<sequence length="453" mass="49480">MNVEEKRLKRVRRHVSQTQFIAYGFFCLILTGALLLMLPISSRDGQSEDFLSCLFTATSASCVTGLIVRDTWTQWSLFGQMVIITMIQIGGLGFVTVGVFISIVLRRKIGLKERGLLQESVNTLQIGGVVRLAKGIIKGTFLIEGTGAVLLALRFVPEYGFWRGTFYGIFHAISAFCNAGFDLMGNQKPFNSLVSYYDDWLVNLVIMSLIIIGGIGFIVWEDIYKNKLNFKKYMLHTKMVLVSTTVLVFGGGFLFYLLERNNLLVGMNASGQILTSMFSSVTARTAGFNTTDTASLTDGSKLLTIILMFIGGSPGSTAGGIKTTTIFVLLMCVHSNIKQTYGVNIFGRRLEESVIKRAGAILTINLFLALSASLAIMAIQPLGFSDILFETASAIGTVGMTTGITRDLYSVSKVIIIILMYSGRIGSLSFALAFAQSHRKAHVEQVAETINVG</sequence>
<organism evidence="11 12">
    <name type="scientific">[Clostridium] celerecrescens 18A</name>
    <dbReference type="NCBI Taxonomy" id="1286362"/>
    <lineage>
        <taxon>Bacteria</taxon>
        <taxon>Bacillati</taxon>
        <taxon>Bacillota</taxon>
        <taxon>Clostridia</taxon>
        <taxon>Lachnospirales</taxon>
        <taxon>Lachnospiraceae</taxon>
        <taxon>Lacrimispora</taxon>
    </lineage>
</organism>
<proteinExistence type="predicted"/>
<feature type="transmembrane region" description="Helical" evidence="10">
    <location>
        <begin position="161"/>
        <end position="181"/>
    </location>
</feature>
<gene>
    <name evidence="11" type="ORF">H171_1016</name>
</gene>
<evidence type="ECO:0000313" key="11">
    <source>
        <dbReference type="EMBL" id="PJJ27547.1"/>
    </source>
</evidence>
<name>A0A2M8Z268_9FIRM</name>
<keyword evidence="7 10" id="KW-1133">Transmembrane helix</keyword>
<evidence type="ECO:0000256" key="9">
    <source>
        <dbReference type="ARBA" id="ARBA00023136"/>
    </source>
</evidence>
<dbReference type="InterPro" id="IPR003445">
    <property type="entry name" value="Cat_transpt"/>
</dbReference>
<feature type="transmembrane region" description="Helical" evidence="10">
    <location>
        <begin position="20"/>
        <end position="38"/>
    </location>
</feature>
<dbReference type="OrthoDB" id="9810952at2"/>
<accession>A0A2M8Z268</accession>
<keyword evidence="6" id="KW-0630">Potassium</keyword>
<evidence type="ECO:0000256" key="3">
    <source>
        <dbReference type="ARBA" id="ARBA00022475"/>
    </source>
</evidence>
<dbReference type="AlphaFoldDB" id="A0A2M8Z268"/>
<evidence type="ECO:0000256" key="4">
    <source>
        <dbReference type="ARBA" id="ARBA00022538"/>
    </source>
</evidence>
<dbReference type="PANTHER" id="PTHR32024">
    <property type="entry name" value="TRK SYSTEM POTASSIUM UPTAKE PROTEIN TRKG-RELATED"/>
    <property type="match status" value="1"/>
</dbReference>
<feature type="transmembrane region" description="Helical" evidence="10">
    <location>
        <begin position="201"/>
        <end position="220"/>
    </location>
</feature>
<dbReference type="Proteomes" id="UP000231092">
    <property type="component" value="Unassembled WGS sequence"/>
</dbReference>
<feature type="transmembrane region" description="Helical" evidence="10">
    <location>
        <begin position="240"/>
        <end position="258"/>
    </location>
</feature>
<feature type="transmembrane region" description="Helical" evidence="10">
    <location>
        <begin position="80"/>
        <end position="105"/>
    </location>
</feature>
<dbReference type="InterPro" id="IPR004772">
    <property type="entry name" value="TrkH"/>
</dbReference>
<dbReference type="GO" id="GO:0015379">
    <property type="term" value="F:potassium:chloride symporter activity"/>
    <property type="evidence" value="ECO:0007669"/>
    <property type="project" value="InterPro"/>
</dbReference>
<keyword evidence="8" id="KW-0406">Ion transport</keyword>
<keyword evidence="3" id="KW-1003">Cell membrane</keyword>
<evidence type="ECO:0000256" key="5">
    <source>
        <dbReference type="ARBA" id="ARBA00022692"/>
    </source>
</evidence>
<dbReference type="GO" id="GO:0005886">
    <property type="term" value="C:plasma membrane"/>
    <property type="evidence" value="ECO:0007669"/>
    <property type="project" value="UniProtKB-SubCell"/>
</dbReference>